<dbReference type="InterPro" id="IPR002053">
    <property type="entry name" value="Glyco_hydro_25"/>
</dbReference>
<dbReference type="GO" id="GO:0016998">
    <property type="term" value="P:cell wall macromolecule catabolic process"/>
    <property type="evidence" value="ECO:0007669"/>
    <property type="project" value="InterPro"/>
</dbReference>
<evidence type="ECO:0000256" key="4">
    <source>
        <dbReference type="SAM" id="MobiDB-lite"/>
    </source>
</evidence>
<evidence type="ECO:0000313" key="6">
    <source>
        <dbReference type="Proteomes" id="UP000004483"/>
    </source>
</evidence>
<feature type="compositionally biased region" description="Low complexity" evidence="4">
    <location>
        <begin position="195"/>
        <end position="206"/>
    </location>
</feature>
<dbReference type="PROSITE" id="PS51904">
    <property type="entry name" value="GLYCOSYL_HYDROL_F25_2"/>
    <property type="match status" value="1"/>
</dbReference>
<protein>
    <submittedName>
        <fullName evidence="5">Glycosyl hydrolase family 25</fullName>
    </submittedName>
</protein>
<dbReference type="Proteomes" id="UP000004483">
    <property type="component" value="Unassembled WGS sequence"/>
</dbReference>
<name>C2EWG1_9LACO</name>
<gene>
    <name evidence="5" type="ORF">HMPREF0549_1797</name>
</gene>
<proteinExistence type="inferred from homology"/>
<organism evidence="5 6">
    <name type="scientific">Limosilactobacillus vaginalis DSM 5837 = ATCC 49540</name>
    <dbReference type="NCBI Taxonomy" id="1423814"/>
    <lineage>
        <taxon>Bacteria</taxon>
        <taxon>Bacillati</taxon>
        <taxon>Bacillota</taxon>
        <taxon>Bacilli</taxon>
        <taxon>Lactobacillales</taxon>
        <taxon>Lactobacillaceae</taxon>
        <taxon>Limosilactobacillus</taxon>
    </lineage>
</organism>
<dbReference type="SMART" id="SM00641">
    <property type="entry name" value="Glyco_25"/>
    <property type="match status" value="1"/>
</dbReference>
<dbReference type="GO" id="GO:0016052">
    <property type="term" value="P:carbohydrate catabolic process"/>
    <property type="evidence" value="ECO:0007669"/>
    <property type="project" value="TreeGrafter"/>
</dbReference>
<dbReference type="Pfam" id="PF01183">
    <property type="entry name" value="Glyco_hydro_25"/>
    <property type="match status" value="1"/>
</dbReference>
<keyword evidence="2 5" id="KW-0378">Hydrolase</keyword>
<dbReference type="STRING" id="1423814.HMPREF0549_1797"/>
<dbReference type="GO" id="GO:0009253">
    <property type="term" value="P:peptidoglycan catabolic process"/>
    <property type="evidence" value="ECO:0007669"/>
    <property type="project" value="InterPro"/>
</dbReference>
<keyword evidence="3" id="KW-0326">Glycosidase</keyword>
<sequence length="462" mass="50252">MMSIYTVDVFSGSADSIVTDSHAQGVIIKATQGTGYVNPKCNHQWDLAGQNGKLRGLYHYAGGGDPVAEAQYFLNNIRNYIGKAVLAVDWEKNQNSAWGNTNWVRKFVDEVHRQTNIWALIYVSESAISQVANCANDCGLWVAKYASMDWKSWTIPNISVSSGAFSAITGWQFTGGDMDRSIFYLDETGWNKLANPTSSTPNRPSSGTDTKPQPDIPVVKPDDSGSYIQGIVLQYGYDSVSGIWGAGYSYDNGAHFFVTDTIYGRKYRQEDADRLWPYLKKYIGGTSGTVTGSIKWADILDKPDVVTVDYLNQRLSSIAQSGQISSLDWSQITNKPDVATKDDLKKIQTTPGNPGKDGKSAYEIAVEHGFTGSEDDWLKSLHGKDGTSSGGDKGNNGLSIEAISDLIRQHLKARLDVKSGNLVVDVNSISDGSIADAVATKVAKQMQLQLENGNLVLQIGGV</sequence>
<dbReference type="InterPro" id="IPR018077">
    <property type="entry name" value="Glyco_hydro_fam25_subgr"/>
</dbReference>
<dbReference type="InterPro" id="IPR017853">
    <property type="entry name" value="GH"/>
</dbReference>
<reference evidence="5 6" key="1">
    <citation type="submission" date="2009-01" db="EMBL/GenBank/DDBJ databases">
        <authorList>
            <person name="Qin X."/>
            <person name="Bachman B."/>
            <person name="Battles P."/>
            <person name="Bell A."/>
            <person name="Bess C."/>
            <person name="Bickham C."/>
            <person name="Chaboub L."/>
            <person name="Chen D."/>
            <person name="Coyle M."/>
            <person name="Deiros D.R."/>
            <person name="Dinh H."/>
            <person name="Forbes L."/>
            <person name="Fowler G."/>
            <person name="Francisco L."/>
            <person name="Fu Q."/>
            <person name="Gubbala S."/>
            <person name="Hale W."/>
            <person name="Han Y."/>
            <person name="Hemphill L."/>
            <person name="Highlander S.K."/>
            <person name="Hirani K."/>
            <person name="Hogues M."/>
            <person name="Jackson L."/>
            <person name="Jakkamsetti A."/>
            <person name="Javaid M."/>
            <person name="Jiang H."/>
            <person name="Korchina V."/>
            <person name="Kovar C."/>
            <person name="Lara F."/>
            <person name="Lee S."/>
            <person name="Mata R."/>
            <person name="Mathew T."/>
            <person name="Moen C."/>
            <person name="Morales K."/>
            <person name="Munidasa M."/>
            <person name="Nazareth L."/>
            <person name="Ngo R."/>
            <person name="Nguyen L."/>
            <person name="Okwuonu G."/>
            <person name="Ongeri F."/>
            <person name="Patil S."/>
            <person name="Petrosino J."/>
            <person name="Pham C."/>
            <person name="Pham P."/>
            <person name="Pu L.-L."/>
            <person name="Puazo M."/>
            <person name="Raj R."/>
            <person name="Reid J."/>
            <person name="Rouhana J."/>
            <person name="Saada N."/>
            <person name="Shang Y."/>
            <person name="Simmons D."/>
            <person name="Thornton R."/>
            <person name="Warren J."/>
            <person name="Weissenberger G."/>
            <person name="Zhang J."/>
            <person name="Zhang L."/>
            <person name="Zhou C."/>
            <person name="Zhu D."/>
            <person name="Muzny D."/>
            <person name="Worley K."/>
            <person name="Gibbs R."/>
        </authorList>
    </citation>
    <scope>NUCLEOTIDE SEQUENCE [LARGE SCALE GENOMIC DNA]</scope>
    <source>
        <strain evidence="5 6">ATCC 49540</strain>
    </source>
</reference>
<comment type="similarity">
    <text evidence="1">Belongs to the glycosyl hydrolase 25 family.</text>
</comment>
<dbReference type="PANTHER" id="PTHR34135">
    <property type="entry name" value="LYSOZYME"/>
    <property type="match status" value="1"/>
</dbReference>
<dbReference type="SUPFAM" id="SSF51445">
    <property type="entry name" value="(Trans)glycosidases"/>
    <property type="match status" value="1"/>
</dbReference>
<dbReference type="AlphaFoldDB" id="C2EWG1"/>
<evidence type="ECO:0000256" key="2">
    <source>
        <dbReference type="ARBA" id="ARBA00022801"/>
    </source>
</evidence>
<evidence type="ECO:0000313" key="5">
    <source>
        <dbReference type="EMBL" id="EEJ39744.1"/>
    </source>
</evidence>
<evidence type="ECO:0000256" key="3">
    <source>
        <dbReference type="ARBA" id="ARBA00023295"/>
    </source>
</evidence>
<dbReference type="eggNOG" id="COG3757">
    <property type="taxonomic scope" value="Bacteria"/>
</dbReference>
<feature type="region of interest" description="Disordered" evidence="4">
    <location>
        <begin position="194"/>
        <end position="222"/>
    </location>
</feature>
<dbReference type="HOGENOM" id="CLU_591598_0_0_9"/>
<evidence type="ECO:0000256" key="1">
    <source>
        <dbReference type="ARBA" id="ARBA00010646"/>
    </source>
</evidence>
<comment type="caution">
    <text evidence="5">The sequence shown here is derived from an EMBL/GenBank/DDBJ whole genome shotgun (WGS) entry which is preliminary data.</text>
</comment>
<dbReference type="EMBL" id="ACGV01000194">
    <property type="protein sequence ID" value="EEJ39744.1"/>
    <property type="molecule type" value="Genomic_DNA"/>
</dbReference>
<dbReference type="RefSeq" id="WP_003717417.1">
    <property type="nucleotide sequence ID" value="NZ_AZGL01000003.1"/>
</dbReference>
<accession>C2EWG1</accession>
<dbReference type="PANTHER" id="PTHR34135:SF2">
    <property type="entry name" value="LYSOZYME"/>
    <property type="match status" value="1"/>
</dbReference>
<dbReference type="PATRIC" id="fig|1423814.6.peg.857"/>
<dbReference type="GO" id="GO:0003796">
    <property type="term" value="F:lysozyme activity"/>
    <property type="evidence" value="ECO:0007669"/>
    <property type="project" value="InterPro"/>
</dbReference>
<dbReference type="Gene3D" id="3.20.20.80">
    <property type="entry name" value="Glycosidases"/>
    <property type="match status" value="1"/>
</dbReference>